<evidence type="ECO:0000256" key="1">
    <source>
        <dbReference type="SAM" id="MobiDB-lite"/>
    </source>
</evidence>
<dbReference type="RefSeq" id="WP_344572509.1">
    <property type="nucleotide sequence ID" value="NZ_BAAASK010000051.1"/>
</dbReference>
<name>A0ABN3TIJ2_9ACTN</name>
<organism evidence="2 3">
    <name type="scientific">Streptomyces violaceolatus</name>
    <dbReference type="NCBI Taxonomy" id="67378"/>
    <lineage>
        <taxon>Bacteria</taxon>
        <taxon>Bacillati</taxon>
        <taxon>Actinomycetota</taxon>
        <taxon>Actinomycetes</taxon>
        <taxon>Kitasatosporales</taxon>
        <taxon>Streptomycetaceae</taxon>
        <taxon>Streptomyces</taxon>
        <taxon>Streptomyces violaceoruber group</taxon>
    </lineage>
</organism>
<proteinExistence type="predicted"/>
<evidence type="ECO:0000313" key="2">
    <source>
        <dbReference type="EMBL" id="GAA2704720.1"/>
    </source>
</evidence>
<comment type="caution">
    <text evidence="2">The sequence shown here is derived from an EMBL/GenBank/DDBJ whole genome shotgun (WGS) entry which is preliminary data.</text>
</comment>
<sequence length="58" mass="6222">MPIYAKFGVLLVEVKSVLTGSHGQGQHLKMSVPSTTPGVGSRGVDAPYAHISIAYRRR</sequence>
<accession>A0ABN3TIJ2</accession>
<feature type="region of interest" description="Disordered" evidence="1">
    <location>
        <begin position="23"/>
        <end position="43"/>
    </location>
</feature>
<protein>
    <submittedName>
        <fullName evidence="2">Uncharacterized protein</fullName>
    </submittedName>
</protein>
<reference evidence="2 3" key="1">
    <citation type="journal article" date="2019" name="Int. J. Syst. Evol. Microbiol.">
        <title>The Global Catalogue of Microorganisms (GCM) 10K type strain sequencing project: providing services to taxonomists for standard genome sequencing and annotation.</title>
        <authorList>
            <consortium name="The Broad Institute Genomics Platform"/>
            <consortium name="The Broad Institute Genome Sequencing Center for Infectious Disease"/>
            <person name="Wu L."/>
            <person name="Ma J."/>
        </authorList>
    </citation>
    <scope>NUCLEOTIDE SEQUENCE [LARGE SCALE GENOMIC DNA]</scope>
    <source>
        <strain evidence="2 3">JCM 4531</strain>
    </source>
</reference>
<dbReference type="EMBL" id="BAAASK010000051">
    <property type="protein sequence ID" value="GAA2704720.1"/>
    <property type="molecule type" value="Genomic_DNA"/>
</dbReference>
<keyword evidence="3" id="KW-1185">Reference proteome</keyword>
<evidence type="ECO:0000313" key="3">
    <source>
        <dbReference type="Proteomes" id="UP001499989"/>
    </source>
</evidence>
<dbReference type="Proteomes" id="UP001499989">
    <property type="component" value="Unassembled WGS sequence"/>
</dbReference>
<gene>
    <name evidence="2" type="ORF">GCM10010310_78950</name>
</gene>